<dbReference type="Proteomes" id="UP000759537">
    <property type="component" value="Unassembled WGS sequence"/>
</dbReference>
<protein>
    <recommendedName>
        <fullName evidence="3">Rho-GAP domain-containing protein</fullName>
    </recommendedName>
</protein>
<dbReference type="SUPFAM" id="SSF48350">
    <property type="entry name" value="GTPase activation domain, GAP"/>
    <property type="match status" value="1"/>
</dbReference>
<keyword evidence="5" id="KW-1185">Reference proteome</keyword>
<name>A0A9P5JZM6_9AGAM</name>
<comment type="caution">
    <text evidence="4">The sequence shown here is derived from an EMBL/GenBank/DDBJ whole genome shotgun (WGS) entry which is preliminary data.</text>
</comment>
<feature type="region of interest" description="Disordered" evidence="2">
    <location>
        <begin position="145"/>
        <end position="183"/>
    </location>
</feature>
<sequence length="683" mass="76907">MERCTLPPTHSDAGRPCFHHRHRRDDHRPVGISPALLSPSRSPYPIPYYHPRSKIQRGDVLPSTKSADDPLVASSSSPSLRHLRHSLPDVTYKHGPRIPSSSLSLHTGAIHGARARFVSLPAVISSFPRIDTECDRLERACGRAPPTAAFLRPRGSDNDLPPSSPHQPRRGDDGGPPPQPAPKWSHWELVLRIKRVLRKDGKDIRDYVEAGQIDELFHQDVEERARRERERARMARMRNGQELSNFDENTHIFGVPLNESVLRAPATAILGGYRHDLPLVVFLCVEELYRTGKTVILFDVLFLSSHDGRSLIGIYRSGLFRDLPNRQRHHELSTLFDTPPAFGEGMSLRAESTADICALLLTYLKELPEPVLTPYLFNAFWNWCVRPSVKREDERMRKEQDEEECLRTRFFQTGQRPPRPSPRVLFEKARLREAQDETVETGQVVVARDLLRLLPTHSFSLIVYLCAFFTQVPLCPENGITFEDIGRIFGPPVFGGPVPAARRMMVWFLKRWNRVSDGLLDANPDSEDPKNAGGAASGSSPQLLSRRDKLVLERADSFELLAPEEQEEDELVDFCATLADSADPEERHGHRYQPTNGREYGSAAAAVMMMPQNQSGPLGWPASSIGPDAPMMTQAYPERIDEEATSPQHAFAALTSCRESRIRRSVDGEYSGEPIPNRGKVWN</sequence>
<proteinExistence type="predicted"/>
<dbReference type="PROSITE" id="PS50238">
    <property type="entry name" value="RHOGAP"/>
    <property type="match status" value="1"/>
</dbReference>
<dbReference type="AlphaFoldDB" id="A0A9P5JZM6"/>
<dbReference type="SMART" id="SM00324">
    <property type="entry name" value="RhoGAP"/>
    <property type="match status" value="1"/>
</dbReference>
<evidence type="ECO:0000259" key="3">
    <source>
        <dbReference type="PROSITE" id="PS50238"/>
    </source>
</evidence>
<evidence type="ECO:0000256" key="1">
    <source>
        <dbReference type="ARBA" id="ARBA00022468"/>
    </source>
</evidence>
<reference evidence="4" key="2">
    <citation type="journal article" date="2020" name="Nat. Commun.">
        <title>Large-scale genome sequencing of mycorrhizal fungi provides insights into the early evolution of symbiotic traits.</title>
        <authorList>
            <person name="Miyauchi S."/>
            <person name="Kiss E."/>
            <person name="Kuo A."/>
            <person name="Drula E."/>
            <person name="Kohler A."/>
            <person name="Sanchez-Garcia M."/>
            <person name="Morin E."/>
            <person name="Andreopoulos B."/>
            <person name="Barry K.W."/>
            <person name="Bonito G."/>
            <person name="Buee M."/>
            <person name="Carver A."/>
            <person name="Chen C."/>
            <person name="Cichocki N."/>
            <person name="Clum A."/>
            <person name="Culley D."/>
            <person name="Crous P.W."/>
            <person name="Fauchery L."/>
            <person name="Girlanda M."/>
            <person name="Hayes R.D."/>
            <person name="Keri Z."/>
            <person name="LaButti K."/>
            <person name="Lipzen A."/>
            <person name="Lombard V."/>
            <person name="Magnuson J."/>
            <person name="Maillard F."/>
            <person name="Murat C."/>
            <person name="Nolan M."/>
            <person name="Ohm R.A."/>
            <person name="Pangilinan J."/>
            <person name="Pereira M.F."/>
            <person name="Perotto S."/>
            <person name="Peter M."/>
            <person name="Pfister S."/>
            <person name="Riley R."/>
            <person name="Sitrit Y."/>
            <person name="Stielow J.B."/>
            <person name="Szollosi G."/>
            <person name="Zifcakova L."/>
            <person name="Stursova M."/>
            <person name="Spatafora J.W."/>
            <person name="Tedersoo L."/>
            <person name="Vaario L.M."/>
            <person name="Yamada A."/>
            <person name="Yan M."/>
            <person name="Wang P."/>
            <person name="Xu J."/>
            <person name="Bruns T."/>
            <person name="Baldrian P."/>
            <person name="Vilgalys R."/>
            <person name="Dunand C."/>
            <person name="Henrissat B."/>
            <person name="Grigoriev I.V."/>
            <person name="Hibbett D."/>
            <person name="Nagy L.G."/>
            <person name="Martin F.M."/>
        </authorList>
    </citation>
    <scope>NUCLEOTIDE SEQUENCE</scope>
    <source>
        <strain evidence="4">Prilba</strain>
    </source>
</reference>
<dbReference type="Gene3D" id="1.10.555.10">
    <property type="entry name" value="Rho GTPase activation protein"/>
    <property type="match status" value="1"/>
</dbReference>
<dbReference type="OrthoDB" id="79452at2759"/>
<dbReference type="InterPro" id="IPR008936">
    <property type="entry name" value="Rho_GTPase_activation_prot"/>
</dbReference>
<dbReference type="GO" id="GO:0005096">
    <property type="term" value="F:GTPase activator activity"/>
    <property type="evidence" value="ECO:0007669"/>
    <property type="project" value="UniProtKB-KW"/>
</dbReference>
<dbReference type="InterPro" id="IPR051025">
    <property type="entry name" value="RhoGAP"/>
</dbReference>
<dbReference type="GO" id="GO:0005938">
    <property type="term" value="C:cell cortex"/>
    <property type="evidence" value="ECO:0007669"/>
    <property type="project" value="TreeGrafter"/>
</dbReference>
<dbReference type="PANTHER" id="PTHR15228:SF25">
    <property type="entry name" value="F-BAR DOMAIN-CONTAINING PROTEIN"/>
    <property type="match status" value="1"/>
</dbReference>
<evidence type="ECO:0000256" key="2">
    <source>
        <dbReference type="SAM" id="MobiDB-lite"/>
    </source>
</evidence>
<dbReference type="Pfam" id="PF00620">
    <property type="entry name" value="RhoGAP"/>
    <property type="match status" value="1"/>
</dbReference>
<keyword evidence="1" id="KW-0343">GTPase activation</keyword>
<dbReference type="InterPro" id="IPR000198">
    <property type="entry name" value="RhoGAP_dom"/>
</dbReference>
<evidence type="ECO:0000313" key="5">
    <source>
        <dbReference type="Proteomes" id="UP000759537"/>
    </source>
</evidence>
<dbReference type="PANTHER" id="PTHR15228">
    <property type="entry name" value="SPERMATHECAL PHYSIOLOGY VARIANT"/>
    <property type="match status" value="1"/>
</dbReference>
<organism evidence="4 5">
    <name type="scientific">Russula ochroleuca</name>
    <dbReference type="NCBI Taxonomy" id="152965"/>
    <lineage>
        <taxon>Eukaryota</taxon>
        <taxon>Fungi</taxon>
        <taxon>Dikarya</taxon>
        <taxon>Basidiomycota</taxon>
        <taxon>Agaricomycotina</taxon>
        <taxon>Agaricomycetes</taxon>
        <taxon>Russulales</taxon>
        <taxon>Russulaceae</taxon>
        <taxon>Russula</taxon>
    </lineage>
</organism>
<feature type="region of interest" description="Disordered" evidence="2">
    <location>
        <begin position="520"/>
        <end position="542"/>
    </location>
</feature>
<feature type="domain" description="Rho-GAP" evidence="3">
    <location>
        <begin position="255"/>
        <end position="527"/>
    </location>
</feature>
<accession>A0A9P5JZM6</accession>
<dbReference type="GO" id="GO:0007165">
    <property type="term" value="P:signal transduction"/>
    <property type="evidence" value="ECO:0007669"/>
    <property type="project" value="InterPro"/>
</dbReference>
<dbReference type="GO" id="GO:0060237">
    <property type="term" value="P:regulation of fungal-type cell wall organization"/>
    <property type="evidence" value="ECO:0007669"/>
    <property type="project" value="TreeGrafter"/>
</dbReference>
<gene>
    <name evidence="4" type="ORF">DFH94DRAFT_189326</name>
</gene>
<reference evidence="4" key="1">
    <citation type="submission" date="2019-10" db="EMBL/GenBank/DDBJ databases">
        <authorList>
            <consortium name="DOE Joint Genome Institute"/>
            <person name="Kuo A."/>
            <person name="Miyauchi S."/>
            <person name="Kiss E."/>
            <person name="Drula E."/>
            <person name="Kohler A."/>
            <person name="Sanchez-Garcia M."/>
            <person name="Andreopoulos B."/>
            <person name="Barry K.W."/>
            <person name="Bonito G."/>
            <person name="Buee M."/>
            <person name="Carver A."/>
            <person name="Chen C."/>
            <person name="Cichocki N."/>
            <person name="Clum A."/>
            <person name="Culley D."/>
            <person name="Crous P.W."/>
            <person name="Fauchery L."/>
            <person name="Girlanda M."/>
            <person name="Hayes R."/>
            <person name="Keri Z."/>
            <person name="LaButti K."/>
            <person name="Lipzen A."/>
            <person name="Lombard V."/>
            <person name="Magnuson J."/>
            <person name="Maillard F."/>
            <person name="Morin E."/>
            <person name="Murat C."/>
            <person name="Nolan M."/>
            <person name="Ohm R."/>
            <person name="Pangilinan J."/>
            <person name="Pereira M."/>
            <person name="Perotto S."/>
            <person name="Peter M."/>
            <person name="Riley R."/>
            <person name="Sitrit Y."/>
            <person name="Stielow B."/>
            <person name="Szollosi G."/>
            <person name="Zifcakova L."/>
            <person name="Stursova M."/>
            <person name="Spatafora J.W."/>
            <person name="Tedersoo L."/>
            <person name="Vaario L.-M."/>
            <person name="Yamada A."/>
            <person name="Yan M."/>
            <person name="Wang P."/>
            <person name="Xu J."/>
            <person name="Bruns T."/>
            <person name="Baldrian P."/>
            <person name="Vilgalys R."/>
            <person name="Henrissat B."/>
            <person name="Grigoriev I.V."/>
            <person name="Hibbett D."/>
            <person name="Nagy L.G."/>
            <person name="Martin F.M."/>
        </authorList>
    </citation>
    <scope>NUCLEOTIDE SEQUENCE</scope>
    <source>
        <strain evidence="4">Prilba</strain>
    </source>
</reference>
<feature type="region of interest" description="Disordered" evidence="2">
    <location>
        <begin position="1"/>
        <end position="39"/>
    </location>
</feature>
<feature type="region of interest" description="Disordered" evidence="2">
    <location>
        <begin position="56"/>
        <end position="79"/>
    </location>
</feature>
<feature type="compositionally biased region" description="Low complexity" evidence="2">
    <location>
        <begin position="69"/>
        <end position="79"/>
    </location>
</feature>
<evidence type="ECO:0000313" key="4">
    <source>
        <dbReference type="EMBL" id="KAF8472409.1"/>
    </source>
</evidence>
<dbReference type="EMBL" id="WHVB01000020">
    <property type="protein sequence ID" value="KAF8472409.1"/>
    <property type="molecule type" value="Genomic_DNA"/>
</dbReference>